<dbReference type="InterPro" id="IPR000718">
    <property type="entry name" value="Peptidase_M13"/>
</dbReference>
<dbReference type="Gene3D" id="3.40.390.10">
    <property type="entry name" value="Collagenase (Catalytic Domain)"/>
    <property type="match status" value="1"/>
</dbReference>
<dbReference type="PANTHER" id="PTHR11733">
    <property type="entry name" value="ZINC METALLOPROTEASE FAMILY M13 NEPRILYSIN-RELATED"/>
    <property type="match status" value="1"/>
</dbReference>
<dbReference type="GO" id="GO:0016485">
    <property type="term" value="P:protein processing"/>
    <property type="evidence" value="ECO:0007669"/>
    <property type="project" value="TreeGrafter"/>
</dbReference>
<reference evidence="9" key="1">
    <citation type="journal article" date="2023" name="Mol. Biol. Evol.">
        <title>Third-Generation Sequencing Reveals the Adaptive Role of the Epigenome in Three Deep-Sea Polychaetes.</title>
        <authorList>
            <person name="Perez M."/>
            <person name="Aroh O."/>
            <person name="Sun Y."/>
            <person name="Lan Y."/>
            <person name="Juniper S.K."/>
            <person name="Young C.R."/>
            <person name="Angers B."/>
            <person name="Qian P.Y."/>
        </authorList>
    </citation>
    <scope>NUCLEOTIDE SEQUENCE</scope>
    <source>
        <strain evidence="9">R07B-5</strain>
    </source>
</reference>
<dbReference type="PROSITE" id="PS51885">
    <property type="entry name" value="NEPRILYSIN"/>
    <property type="match status" value="1"/>
</dbReference>
<proteinExistence type="predicted"/>
<dbReference type="GO" id="GO:0005886">
    <property type="term" value="C:plasma membrane"/>
    <property type="evidence" value="ECO:0007669"/>
    <property type="project" value="TreeGrafter"/>
</dbReference>
<keyword evidence="10" id="KW-1185">Reference proteome</keyword>
<evidence type="ECO:0000256" key="3">
    <source>
        <dbReference type="ARBA" id="ARBA00022723"/>
    </source>
</evidence>
<accession>A0AAD9NQV3</accession>
<dbReference type="EMBL" id="JAODUO010000491">
    <property type="protein sequence ID" value="KAK2179422.1"/>
    <property type="molecule type" value="Genomic_DNA"/>
</dbReference>
<organism evidence="9 10">
    <name type="scientific">Ridgeia piscesae</name>
    <name type="common">Tubeworm</name>
    <dbReference type="NCBI Taxonomy" id="27915"/>
    <lineage>
        <taxon>Eukaryota</taxon>
        <taxon>Metazoa</taxon>
        <taxon>Spiralia</taxon>
        <taxon>Lophotrochozoa</taxon>
        <taxon>Annelida</taxon>
        <taxon>Polychaeta</taxon>
        <taxon>Sedentaria</taxon>
        <taxon>Canalipalpata</taxon>
        <taxon>Sabellida</taxon>
        <taxon>Siboglinidae</taxon>
        <taxon>Ridgeia</taxon>
    </lineage>
</organism>
<dbReference type="GO" id="GO:0004222">
    <property type="term" value="F:metalloendopeptidase activity"/>
    <property type="evidence" value="ECO:0007669"/>
    <property type="project" value="InterPro"/>
</dbReference>
<feature type="domain" description="Peptidase M13 C-terminal" evidence="7">
    <location>
        <begin position="456"/>
        <end position="662"/>
    </location>
</feature>
<keyword evidence="2" id="KW-0645">Protease</keyword>
<feature type="domain" description="Peptidase M13 N-terminal" evidence="8">
    <location>
        <begin position="7"/>
        <end position="397"/>
    </location>
</feature>
<dbReference type="Gene3D" id="1.10.1380.10">
    <property type="entry name" value="Neutral endopeptidase , domain2"/>
    <property type="match status" value="1"/>
</dbReference>
<dbReference type="PRINTS" id="PR00786">
    <property type="entry name" value="NEPRILYSIN"/>
</dbReference>
<dbReference type="AlphaFoldDB" id="A0AAD9NQV3"/>
<dbReference type="CDD" id="cd08662">
    <property type="entry name" value="M13"/>
    <property type="match status" value="1"/>
</dbReference>
<gene>
    <name evidence="9" type="ORF">NP493_491g01000</name>
</gene>
<evidence type="ECO:0000259" key="7">
    <source>
        <dbReference type="Pfam" id="PF01431"/>
    </source>
</evidence>
<dbReference type="InterPro" id="IPR042089">
    <property type="entry name" value="Peptidase_M13_dom_2"/>
</dbReference>
<dbReference type="InterPro" id="IPR024079">
    <property type="entry name" value="MetalloPept_cat_dom_sf"/>
</dbReference>
<sequence length="663" mass="76287">MDLTSDPCDDFFEYACGGWNKKNVIRDDMPNYNTFSKLRDELQVKLRVLLETPVDPEEPKAITNAKNLFTSCQNMSLIESRGEQPLLDLLHQLGGWPVLDGASWNESRFSWVQLMADLRLLNNRVLLNQWISPDDKNSSVNVLQLDQTQLGMPGREYFLKERNAKPLMAYETFATDVAGMLGADAVTAKVNMKEMIDFEIRLANITIPDEQRRDSEQLYNKYTISELYTNITQGIDWSRYLSLLFANVSIVINETEPVVVYAPVYMRRLADLLKDTPKRTVANYMLWRFVMNRVGNLQQSFLDLRRRYNKALHGTHADRARWRVCVSYVNDNFGMAVGRMFVKDNFDIKAKINAEQMIDNIRESFNDLLSEVPWMDGKTREVARGKAYAITEKIGYPDYIMNNTLLDLDYEEIKTDPGMYFENVLNNLNVLTRNNLKNLKLPVDRTKWSTTPAVVNAFYSATKNQIMFPAGILQPPFYHESYPKSLNFGGIAMVIGHEITHGFDDKGRQFDLNGNLKQWWSDSVIEKFKQRAQCIIDQYSNYTVPEVNMNLNGGQTQGENIADNGGLKQAYRAYRKWVSRQPGEERLLPGISLSHNQLFFLNFAQIWCGTARPENYLQNIRSGRHSPGRFRVIGSLSNSLDFAAAYKCPEGSRMNPTHKCHVW</sequence>
<keyword evidence="3" id="KW-0479">Metal-binding</keyword>
<dbReference type="Proteomes" id="UP001209878">
    <property type="component" value="Unassembled WGS sequence"/>
</dbReference>
<dbReference type="InterPro" id="IPR018497">
    <property type="entry name" value="Peptidase_M13_C"/>
</dbReference>
<evidence type="ECO:0000259" key="8">
    <source>
        <dbReference type="Pfam" id="PF05649"/>
    </source>
</evidence>
<dbReference type="SUPFAM" id="SSF55486">
    <property type="entry name" value="Metalloproteases ('zincins'), catalytic domain"/>
    <property type="match status" value="1"/>
</dbReference>
<evidence type="ECO:0000313" key="10">
    <source>
        <dbReference type="Proteomes" id="UP001209878"/>
    </source>
</evidence>
<dbReference type="Pfam" id="PF01431">
    <property type="entry name" value="Peptidase_M13"/>
    <property type="match status" value="1"/>
</dbReference>
<dbReference type="InterPro" id="IPR008753">
    <property type="entry name" value="Peptidase_M13_N"/>
</dbReference>
<keyword evidence="6" id="KW-0482">Metalloprotease</keyword>
<evidence type="ECO:0000256" key="2">
    <source>
        <dbReference type="ARBA" id="ARBA00022670"/>
    </source>
</evidence>
<name>A0AAD9NQV3_RIDPI</name>
<evidence type="ECO:0000256" key="6">
    <source>
        <dbReference type="ARBA" id="ARBA00023049"/>
    </source>
</evidence>
<evidence type="ECO:0000256" key="4">
    <source>
        <dbReference type="ARBA" id="ARBA00022801"/>
    </source>
</evidence>
<dbReference type="PANTHER" id="PTHR11733:SF133">
    <property type="entry name" value="PHOSPHATE-REGULATING NEUTRAL ENDOPEPTIDASE PHEX"/>
    <property type="match status" value="1"/>
</dbReference>
<dbReference type="GO" id="GO:0046872">
    <property type="term" value="F:metal ion binding"/>
    <property type="evidence" value="ECO:0007669"/>
    <property type="project" value="UniProtKB-KW"/>
</dbReference>
<evidence type="ECO:0000256" key="1">
    <source>
        <dbReference type="ARBA" id="ARBA00001947"/>
    </source>
</evidence>
<evidence type="ECO:0000256" key="5">
    <source>
        <dbReference type="ARBA" id="ARBA00022833"/>
    </source>
</evidence>
<dbReference type="Pfam" id="PF05649">
    <property type="entry name" value="Peptidase_M13_N"/>
    <property type="match status" value="1"/>
</dbReference>
<keyword evidence="5" id="KW-0862">Zinc</keyword>
<protein>
    <submittedName>
        <fullName evidence="9">Uncharacterized protein</fullName>
    </submittedName>
</protein>
<keyword evidence="4" id="KW-0378">Hydrolase</keyword>
<comment type="caution">
    <text evidence="9">The sequence shown here is derived from an EMBL/GenBank/DDBJ whole genome shotgun (WGS) entry which is preliminary data.</text>
</comment>
<evidence type="ECO:0000313" key="9">
    <source>
        <dbReference type="EMBL" id="KAK2179422.1"/>
    </source>
</evidence>
<comment type="cofactor">
    <cofactor evidence="1">
        <name>Zn(2+)</name>
        <dbReference type="ChEBI" id="CHEBI:29105"/>
    </cofactor>
</comment>